<dbReference type="Pfam" id="PF12658">
    <property type="entry name" value="Ten1"/>
    <property type="match status" value="1"/>
</dbReference>
<dbReference type="AlphaFoldDB" id="A0AAV9WB59"/>
<evidence type="ECO:0000313" key="3">
    <source>
        <dbReference type="Proteomes" id="UP001370758"/>
    </source>
</evidence>
<dbReference type="InterPro" id="IPR012340">
    <property type="entry name" value="NA-bd_OB-fold"/>
</dbReference>
<sequence length="325" mass="34479">MPTPLPSPVHFIQNVHHLPVGCKVRVLGLIQSYEPSTGIMTLHHRPAIDIPPPTVSSALQRQRKRKVVGEGEGVGGKRVLAVQPTSSHVAPRNGAVQPEGRRRIVNGPSGIQSASRMSAAGSTSNRPANGVTRSTGTATGTAKIPPRVINPPQTPTKGRIVHLVTPSSPLSPIKPLVAASQAAVSALNSVGMNKRPSLPLPKPAAVTIPPPPPPKISPILPRQPSKPAQPPKYTLEVSIDLTLRTTTADLTPLPPIIEGTWVNVIGYKRGDGVVDAISIFKVEGKLNIEAYERAIEGMGKVRERVEWEVREGIANGRGLQGGVWD</sequence>
<evidence type="ECO:0008006" key="4">
    <source>
        <dbReference type="Google" id="ProtNLM"/>
    </source>
</evidence>
<protein>
    <recommendedName>
        <fullName evidence="4">CST complex subunit Stn1 N-terminal domain-containing protein</fullName>
    </recommendedName>
</protein>
<dbReference type="GO" id="GO:1990879">
    <property type="term" value="C:CST complex"/>
    <property type="evidence" value="ECO:0007669"/>
    <property type="project" value="InterPro"/>
</dbReference>
<comment type="caution">
    <text evidence="2">The sequence shown here is derived from an EMBL/GenBank/DDBJ whole genome shotgun (WGS) entry which is preliminary data.</text>
</comment>
<dbReference type="Proteomes" id="UP001370758">
    <property type="component" value="Unassembled WGS sequence"/>
</dbReference>
<feature type="region of interest" description="Disordered" evidence="1">
    <location>
        <begin position="201"/>
        <end position="231"/>
    </location>
</feature>
<reference evidence="2 3" key="1">
    <citation type="submission" date="2023-08" db="EMBL/GenBank/DDBJ databases">
        <authorList>
            <person name="Palmer J.M."/>
        </authorList>
    </citation>
    <scope>NUCLEOTIDE SEQUENCE [LARGE SCALE GENOMIC DNA]</scope>
    <source>
        <strain evidence="2 3">TWF481</strain>
    </source>
</reference>
<feature type="compositionally biased region" description="Pro residues" evidence="1">
    <location>
        <begin position="201"/>
        <end position="216"/>
    </location>
</feature>
<feature type="compositionally biased region" description="Polar residues" evidence="1">
    <location>
        <begin position="109"/>
        <end position="140"/>
    </location>
</feature>
<keyword evidence="3" id="KW-1185">Reference proteome</keyword>
<dbReference type="Gene3D" id="2.40.50.140">
    <property type="entry name" value="Nucleic acid-binding proteins"/>
    <property type="match status" value="2"/>
</dbReference>
<gene>
    <name evidence="2" type="ORF">TWF481_007844</name>
</gene>
<evidence type="ECO:0000256" key="1">
    <source>
        <dbReference type="SAM" id="MobiDB-lite"/>
    </source>
</evidence>
<name>A0AAV9WB59_9PEZI</name>
<dbReference type="EMBL" id="JAVHJL010000005">
    <property type="protein sequence ID" value="KAK6502798.1"/>
    <property type="molecule type" value="Genomic_DNA"/>
</dbReference>
<evidence type="ECO:0000313" key="2">
    <source>
        <dbReference type="EMBL" id="KAK6502798.1"/>
    </source>
</evidence>
<accession>A0AAV9WB59</accession>
<proteinExistence type="predicted"/>
<organism evidence="2 3">
    <name type="scientific">Arthrobotrys musiformis</name>
    <dbReference type="NCBI Taxonomy" id="47236"/>
    <lineage>
        <taxon>Eukaryota</taxon>
        <taxon>Fungi</taxon>
        <taxon>Dikarya</taxon>
        <taxon>Ascomycota</taxon>
        <taxon>Pezizomycotina</taxon>
        <taxon>Orbiliomycetes</taxon>
        <taxon>Orbiliales</taxon>
        <taxon>Orbiliaceae</taxon>
        <taxon>Arthrobotrys</taxon>
    </lineage>
</organism>
<dbReference type="GO" id="GO:0043047">
    <property type="term" value="F:single-stranded telomeric DNA binding"/>
    <property type="evidence" value="ECO:0007669"/>
    <property type="project" value="InterPro"/>
</dbReference>
<dbReference type="InterPro" id="IPR024222">
    <property type="entry name" value="Ten1_fungal"/>
</dbReference>
<dbReference type="GO" id="GO:0016233">
    <property type="term" value="P:telomere capping"/>
    <property type="evidence" value="ECO:0007669"/>
    <property type="project" value="InterPro"/>
</dbReference>
<feature type="region of interest" description="Disordered" evidence="1">
    <location>
        <begin position="85"/>
        <end position="156"/>
    </location>
</feature>